<evidence type="ECO:0000259" key="1">
    <source>
        <dbReference type="Pfam" id="PF05699"/>
    </source>
</evidence>
<dbReference type="RefSeq" id="XP_030750580.1">
    <property type="nucleotide sequence ID" value="XM_030894720.1"/>
</dbReference>
<dbReference type="InterPro" id="IPR025398">
    <property type="entry name" value="DUF4371"/>
</dbReference>
<dbReference type="RefSeq" id="XP_030750582.1">
    <property type="nucleotide sequence ID" value="XM_030894722.1"/>
</dbReference>
<dbReference type="InterPro" id="IPR012337">
    <property type="entry name" value="RNaseH-like_sf"/>
</dbReference>
<proteinExistence type="predicted"/>
<evidence type="ECO:0000313" key="4">
    <source>
        <dbReference type="RefSeq" id="XP_030750580.1"/>
    </source>
</evidence>
<dbReference type="AlphaFoldDB" id="A0A6J2XHI9"/>
<sequence length="664" mass="77895">MKNLTTKMKNCIRHFYPEKYYEQFKWLTGCENKTKLFCWPCLLFENENGLWNRTGFSDLNNFSKVVKRHIMSEAHLQAVIKEKLFYKTRIEHVLNKQLEIINHRQHNELVDKNRQILKRLIDVVCFLGEHELGFRGHDETRASSNTGNFLDLLSLMAKYDDCLKNHLEQSNVFRGNSNRIQNDLISAVSTVILKKIKQEIGEARFIAIVLDETTDVTNFSQLSIVIRYVKTDGSIQERFLGFKHVSENRTAEALYTIVYNVITEIHGEKKLVAQSYDGAAVMAGQLGRLQAKVRKTFPSALFIHYFAHKLNLVLSQSMNHIKECKAFFVTLSGMSAFFSKSTKRTQALDSIVHKSTMLTFSENRESLIELFENIIENNETWDSEAINSSRGFLDCLKRDFNFNYLLNIFSEIFPFLDKVFYILQTKTNDIDFCLKKVDDFKSMLSRKRDDFDLFWKKTMTLSVEPQAKRLRTDKEGDVQTSYRRLFYEIIDQIRQQINYRFNGLKDFKFFELCNFDAYKGKTFPEDAFKYLLLHYGQFFDRVLLRSELKVIYETDDISAKNNARELMQFLKDNELEEAYTEVSKLCELVFTIPATSSSVERNFSVLKRIKNFVKNSTGQERLSQISLLSIENKLLQNMSEHPRFYDDVIDEFAKSDQGIELHYK</sequence>
<gene>
    <name evidence="4 5 6" type="primary">LOC115878278</name>
</gene>
<dbReference type="RefSeq" id="XP_030750581.1">
    <property type="nucleotide sequence ID" value="XM_030894721.1"/>
</dbReference>
<dbReference type="GO" id="GO:0046983">
    <property type="term" value="F:protein dimerization activity"/>
    <property type="evidence" value="ECO:0007669"/>
    <property type="project" value="InterPro"/>
</dbReference>
<dbReference type="PANTHER" id="PTHR45749">
    <property type="match status" value="1"/>
</dbReference>
<dbReference type="PANTHER" id="PTHR45749:SF21">
    <property type="entry name" value="DUF4371 DOMAIN-CONTAINING PROTEIN"/>
    <property type="match status" value="1"/>
</dbReference>
<name>A0A6J2XHI9_SITOR</name>
<protein>
    <submittedName>
        <fullName evidence="4 5">Zinc finger MYM-type protein 1 isoform X1</fullName>
    </submittedName>
</protein>
<organism evidence="3 5">
    <name type="scientific">Sitophilus oryzae</name>
    <name type="common">Rice weevil</name>
    <name type="synonym">Curculio oryzae</name>
    <dbReference type="NCBI Taxonomy" id="7048"/>
    <lineage>
        <taxon>Eukaryota</taxon>
        <taxon>Metazoa</taxon>
        <taxon>Ecdysozoa</taxon>
        <taxon>Arthropoda</taxon>
        <taxon>Hexapoda</taxon>
        <taxon>Insecta</taxon>
        <taxon>Pterygota</taxon>
        <taxon>Neoptera</taxon>
        <taxon>Endopterygota</taxon>
        <taxon>Coleoptera</taxon>
        <taxon>Polyphaga</taxon>
        <taxon>Cucujiformia</taxon>
        <taxon>Curculionidae</taxon>
        <taxon>Dryophthorinae</taxon>
        <taxon>Sitophilus</taxon>
    </lineage>
</organism>
<keyword evidence="3" id="KW-1185">Reference proteome</keyword>
<dbReference type="InterPro" id="IPR008906">
    <property type="entry name" value="HATC_C_dom"/>
</dbReference>
<dbReference type="Pfam" id="PF05699">
    <property type="entry name" value="Dimer_Tnp_hAT"/>
    <property type="match status" value="1"/>
</dbReference>
<reference evidence="4 5" key="1">
    <citation type="submission" date="2025-04" db="UniProtKB">
        <authorList>
            <consortium name="RefSeq"/>
        </authorList>
    </citation>
    <scope>IDENTIFICATION</scope>
    <source>
        <tissue evidence="4 5">Gonads</tissue>
    </source>
</reference>
<accession>A0A6J2XHI9</accession>
<dbReference type="GeneID" id="115878278"/>
<evidence type="ECO:0000313" key="5">
    <source>
        <dbReference type="RefSeq" id="XP_030750581.1"/>
    </source>
</evidence>
<evidence type="ECO:0000313" key="3">
    <source>
        <dbReference type="Proteomes" id="UP000504635"/>
    </source>
</evidence>
<feature type="domain" description="HAT C-terminal dimerisation" evidence="1">
    <location>
        <begin position="559"/>
        <end position="633"/>
    </location>
</feature>
<evidence type="ECO:0000313" key="6">
    <source>
        <dbReference type="RefSeq" id="XP_030750582.1"/>
    </source>
</evidence>
<dbReference type="SUPFAM" id="SSF53098">
    <property type="entry name" value="Ribonuclease H-like"/>
    <property type="match status" value="1"/>
</dbReference>
<dbReference type="Pfam" id="PF14291">
    <property type="entry name" value="DUF4371"/>
    <property type="match status" value="1"/>
</dbReference>
<dbReference type="Proteomes" id="UP000504635">
    <property type="component" value="Unplaced"/>
</dbReference>
<evidence type="ECO:0000259" key="2">
    <source>
        <dbReference type="Pfam" id="PF14291"/>
    </source>
</evidence>
<feature type="domain" description="DUF4371" evidence="2">
    <location>
        <begin position="97"/>
        <end position="286"/>
    </location>
</feature>
<dbReference type="KEGG" id="soy:115878278"/>
<dbReference type="OrthoDB" id="8196265at2759"/>